<keyword evidence="4 12" id="KW-0812">Transmembrane</keyword>
<keyword evidence="7 13" id="KW-0472">Membrane</keyword>
<evidence type="ECO:0000256" key="7">
    <source>
        <dbReference type="ARBA" id="ARBA00023136"/>
    </source>
</evidence>
<evidence type="ECO:0000256" key="4">
    <source>
        <dbReference type="ARBA" id="ARBA00022692"/>
    </source>
</evidence>
<keyword evidence="11 12" id="KW-0807">Transducer</keyword>
<dbReference type="OrthoDB" id="10049706at2759"/>
<dbReference type="PRINTS" id="PR00358">
    <property type="entry name" value="BOMBESINR"/>
</dbReference>
<dbReference type="InterPro" id="IPR001556">
    <property type="entry name" value="Bombsn_rcpt-like"/>
</dbReference>
<sequence>MDDLSSHINSTLMYYNLSNTSLSTDFKPYSERLETYLVPIVFAFIFVVGVLGNGTLVLIFINHKSMRNVPNIYILSLALGDLLVILTCVPFTSTVYTFESWPYGESICKISESTKDISVGVSVFTLTALSADRFFAIVDPLRKLHSGIGGKRATRCTILIVAAIWIFAILCAIPSMTLSYVRAFKDDTNNNTLFESCYPFPPIDGYPNYPRTVIIMRFLIYYAVPLLIIACFYSLMARSLILSTKNMPGELQGQTRQIRARKKVAKTVLTFVVVFAMCFFPQHFFFLWFYINPTAPDDYNDFWHILRIVGFCLGFINSCINPIALYCVSGTFRKYFQKYLFCKMSSKIINSRNANARRFHRPSTYSSTRKWDSMSTTHNPNNLQMNTFRRAPQNDPVTMATEITKITNGDQIIM</sequence>
<comment type="similarity">
    <text evidence="2 12">Belongs to the G-protein coupled receptor 1 family.</text>
</comment>
<dbReference type="PRINTS" id="PR00237">
    <property type="entry name" value="GPCRRHODOPSN"/>
</dbReference>
<evidence type="ECO:0000256" key="9">
    <source>
        <dbReference type="ARBA" id="ARBA00023170"/>
    </source>
</evidence>
<dbReference type="CDD" id="cd15927">
    <property type="entry name" value="7tmA_Bombesin_R-like"/>
    <property type="match status" value="1"/>
</dbReference>
<dbReference type="PANTHER" id="PTHR45695">
    <property type="entry name" value="LEUCOKININ RECEPTOR-RELATED"/>
    <property type="match status" value="1"/>
</dbReference>
<name>A0A2U9PG18_DIACI</name>
<dbReference type="SUPFAM" id="SSF81321">
    <property type="entry name" value="Family A G protein-coupled receptor-like"/>
    <property type="match status" value="1"/>
</dbReference>
<dbReference type="AlphaFoldDB" id="A0A2U9PG18"/>
<keyword evidence="8" id="KW-1015">Disulfide bond</keyword>
<evidence type="ECO:0000256" key="12">
    <source>
        <dbReference type="RuleBase" id="RU000688"/>
    </source>
</evidence>
<protein>
    <submittedName>
        <fullName evidence="15">Neuropeptide receptor</fullName>
    </submittedName>
</protein>
<feature type="transmembrane region" description="Helical" evidence="13">
    <location>
        <begin position="117"/>
        <end position="135"/>
    </location>
</feature>
<evidence type="ECO:0000256" key="11">
    <source>
        <dbReference type="ARBA" id="ARBA00023224"/>
    </source>
</evidence>
<keyword evidence="10" id="KW-0325">Glycoprotein</keyword>
<dbReference type="Pfam" id="PF00001">
    <property type="entry name" value="7tm_1"/>
    <property type="match status" value="1"/>
</dbReference>
<evidence type="ECO:0000256" key="13">
    <source>
        <dbReference type="SAM" id="Phobius"/>
    </source>
</evidence>
<keyword evidence="5 13" id="KW-1133">Transmembrane helix</keyword>
<feature type="transmembrane region" description="Helical" evidence="13">
    <location>
        <begin position="303"/>
        <end position="328"/>
    </location>
</feature>
<evidence type="ECO:0000256" key="2">
    <source>
        <dbReference type="ARBA" id="ARBA00010663"/>
    </source>
</evidence>
<dbReference type="PROSITE" id="PS00237">
    <property type="entry name" value="G_PROTEIN_RECEP_F1_1"/>
    <property type="match status" value="1"/>
</dbReference>
<evidence type="ECO:0000256" key="6">
    <source>
        <dbReference type="ARBA" id="ARBA00023040"/>
    </source>
</evidence>
<dbReference type="InterPro" id="IPR017452">
    <property type="entry name" value="GPCR_Rhodpsn_7TM"/>
</dbReference>
<evidence type="ECO:0000256" key="8">
    <source>
        <dbReference type="ARBA" id="ARBA00023157"/>
    </source>
</evidence>
<evidence type="ECO:0000256" key="3">
    <source>
        <dbReference type="ARBA" id="ARBA00022475"/>
    </source>
</evidence>
<reference evidence="15" key="1">
    <citation type="submission" date="2017-11" db="EMBL/GenBank/DDBJ databases">
        <title>Characterization and expression profiling of neuropeptides and their receptors in the Asian Citrus Psyllid, Diaphorina citri.</title>
        <authorList>
            <person name="Wang Z."/>
            <person name="Zeng X."/>
        </authorList>
    </citation>
    <scope>NUCLEOTIDE SEQUENCE</scope>
</reference>
<dbReference type="PANTHER" id="PTHR45695:SF26">
    <property type="entry name" value="NEUROPEPTIDE CCHAMIDE-1 RECEPTOR"/>
    <property type="match status" value="1"/>
</dbReference>
<accession>A0A2U9PG18</accession>
<feature type="domain" description="G-protein coupled receptors family 1 profile" evidence="14">
    <location>
        <begin position="52"/>
        <end position="325"/>
    </location>
</feature>
<evidence type="ECO:0000256" key="5">
    <source>
        <dbReference type="ARBA" id="ARBA00022989"/>
    </source>
</evidence>
<keyword evidence="3" id="KW-1003">Cell membrane</keyword>
<keyword evidence="6 12" id="KW-0297">G-protein coupled receptor</keyword>
<keyword evidence="9 12" id="KW-0675">Receptor</keyword>
<dbReference type="InterPro" id="IPR000276">
    <property type="entry name" value="GPCR_Rhodpsn"/>
</dbReference>
<dbReference type="GO" id="GO:0005886">
    <property type="term" value="C:plasma membrane"/>
    <property type="evidence" value="ECO:0007669"/>
    <property type="project" value="UniProtKB-SubCell"/>
</dbReference>
<dbReference type="GO" id="GO:0008188">
    <property type="term" value="F:neuropeptide receptor activity"/>
    <property type="evidence" value="ECO:0007669"/>
    <property type="project" value="TreeGrafter"/>
</dbReference>
<organism evidence="15">
    <name type="scientific">Diaphorina citri</name>
    <name type="common">Asian citrus psyllid</name>
    <dbReference type="NCBI Taxonomy" id="121845"/>
    <lineage>
        <taxon>Eukaryota</taxon>
        <taxon>Metazoa</taxon>
        <taxon>Ecdysozoa</taxon>
        <taxon>Arthropoda</taxon>
        <taxon>Hexapoda</taxon>
        <taxon>Insecta</taxon>
        <taxon>Pterygota</taxon>
        <taxon>Neoptera</taxon>
        <taxon>Paraneoptera</taxon>
        <taxon>Hemiptera</taxon>
        <taxon>Sternorrhyncha</taxon>
        <taxon>Psylloidea</taxon>
        <taxon>Psyllidae</taxon>
        <taxon>Diaphorininae</taxon>
        <taxon>Diaphorina</taxon>
    </lineage>
</organism>
<feature type="transmembrane region" description="Helical" evidence="13">
    <location>
        <begin position="36"/>
        <end position="61"/>
    </location>
</feature>
<feature type="transmembrane region" description="Helical" evidence="13">
    <location>
        <begin position="156"/>
        <end position="181"/>
    </location>
</feature>
<evidence type="ECO:0000256" key="1">
    <source>
        <dbReference type="ARBA" id="ARBA00004651"/>
    </source>
</evidence>
<dbReference type="EMBL" id="MG550203">
    <property type="protein sequence ID" value="AWT50637.1"/>
    <property type="molecule type" value="mRNA"/>
</dbReference>
<feature type="transmembrane region" description="Helical" evidence="13">
    <location>
        <begin position="214"/>
        <end position="235"/>
    </location>
</feature>
<comment type="subcellular location">
    <subcellularLocation>
        <location evidence="1">Cell membrane</location>
        <topology evidence="1">Multi-pass membrane protein</topology>
    </subcellularLocation>
</comment>
<dbReference type="PROSITE" id="PS50262">
    <property type="entry name" value="G_PROTEIN_RECEP_F1_2"/>
    <property type="match status" value="1"/>
</dbReference>
<feature type="transmembrane region" description="Helical" evidence="13">
    <location>
        <begin position="73"/>
        <end position="97"/>
    </location>
</feature>
<proteinExistence type="evidence at transcript level"/>
<feature type="transmembrane region" description="Helical" evidence="13">
    <location>
        <begin position="268"/>
        <end position="291"/>
    </location>
</feature>
<dbReference type="Gene3D" id="1.20.1070.10">
    <property type="entry name" value="Rhodopsin 7-helix transmembrane proteins"/>
    <property type="match status" value="1"/>
</dbReference>
<evidence type="ECO:0000256" key="10">
    <source>
        <dbReference type="ARBA" id="ARBA00023180"/>
    </source>
</evidence>
<evidence type="ECO:0000313" key="15">
    <source>
        <dbReference type="EMBL" id="AWT50637.1"/>
    </source>
</evidence>
<evidence type="ECO:0000259" key="14">
    <source>
        <dbReference type="PROSITE" id="PS50262"/>
    </source>
</evidence>